<accession>A0A7J6V7G3</accession>
<sequence length="128" mass="14212">MELPFHHDHYKHSFHCTTDISSAPFTITATAIFVAAIFISFTQMWVSASHNHCNYCNGFPSPTPPWLHATTKKYYHCWSTTTSLSTTASAMVTIIVTAAIVSITNAAMTTMIMFALPVHHCQCLIPPH</sequence>
<evidence type="ECO:0000313" key="3">
    <source>
        <dbReference type="Proteomes" id="UP000554482"/>
    </source>
</evidence>
<feature type="transmembrane region" description="Helical" evidence="1">
    <location>
        <begin position="20"/>
        <end position="41"/>
    </location>
</feature>
<gene>
    <name evidence="2" type="ORF">FRX31_029544</name>
</gene>
<keyword evidence="1" id="KW-0472">Membrane</keyword>
<proteinExistence type="predicted"/>
<reference evidence="2 3" key="1">
    <citation type="submission" date="2020-06" db="EMBL/GenBank/DDBJ databases">
        <title>Transcriptomic and genomic resources for Thalictrum thalictroides and T. hernandezii: Facilitating candidate gene discovery in an emerging model plant lineage.</title>
        <authorList>
            <person name="Arias T."/>
            <person name="Riano-Pachon D.M."/>
            <person name="Di Stilio V.S."/>
        </authorList>
    </citation>
    <scope>NUCLEOTIDE SEQUENCE [LARGE SCALE GENOMIC DNA]</scope>
    <source>
        <strain evidence="3">cv. WT478/WT964</strain>
        <tissue evidence="2">Leaves</tissue>
    </source>
</reference>
<feature type="transmembrane region" description="Helical" evidence="1">
    <location>
        <begin position="92"/>
        <end position="116"/>
    </location>
</feature>
<comment type="caution">
    <text evidence="2">The sequence shown here is derived from an EMBL/GenBank/DDBJ whole genome shotgun (WGS) entry which is preliminary data.</text>
</comment>
<dbReference type="Proteomes" id="UP000554482">
    <property type="component" value="Unassembled WGS sequence"/>
</dbReference>
<dbReference type="AlphaFoldDB" id="A0A7J6V7G3"/>
<keyword evidence="1" id="KW-1133">Transmembrane helix</keyword>
<dbReference type="EMBL" id="JABWDY010036855">
    <property type="protein sequence ID" value="KAF5180873.1"/>
    <property type="molecule type" value="Genomic_DNA"/>
</dbReference>
<keyword evidence="1" id="KW-0812">Transmembrane</keyword>
<evidence type="ECO:0000313" key="2">
    <source>
        <dbReference type="EMBL" id="KAF5180873.1"/>
    </source>
</evidence>
<protein>
    <recommendedName>
        <fullName evidence="4">Transmembrane protein</fullName>
    </recommendedName>
</protein>
<keyword evidence="3" id="KW-1185">Reference proteome</keyword>
<evidence type="ECO:0000256" key="1">
    <source>
        <dbReference type="SAM" id="Phobius"/>
    </source>
</evidence>
<name>A0A7J6V7G3_THATH</name>
<organism evidence="2 3">
    <name type="scientific">Thalictrum thalictroides</name>
    <name type="common">Rue-anemone</name>
    <name type="synonym">Anemone thalictroides</name>
    <dbReference type="NCBI Taxonomy" id="46969"/>
    <lineage>
        <taxon>Eukaryota</taxon>
        <taxon>Viridiplantae</taxon>
        <taxon>Streptophyta</taxon>
        <taxon>Embryophyta</taxon>
        <taxon>Tracheophyta</taxon>
        <taxon>Spermatophyta</taxon>
        <taxon>Magnoliopsida</taxon>
        <taxon>Ranunculales</taxon>
        <taxon>Ranunculaceae</taxon>
        <taxon>Thalictroideae</taxon>
        <taxon>Thalictrum</taxon>
    </lineage>
</organism>
<evidence type="ECO:0008006" key="4">
    <source>
        <dbReference type="Google" id="ProtNLM"/>
    </source>
</evidence>